<feature type="domain" description="PpiC" evidence="6">
    <location>
        <begin position="163"/>
        <end position="264"/>
    </location>
</feature>
<evidence type="ECO:0000256" key="5">
    <source>
        <dbReference type="ARBA" id="ARBA00023235"/>
    </source>
</evidence>
<keyword evidence="1" id="KW-0732">Signal</keyword>
<sequence>MLLCTPVYAEVVDRIIAVVNDEVITLYEFNAAFEPYLKNIENSYKGNDKEGVIKQTRTAFLHRLIDNILIEQEAKKSGAGSIVKDEEVMDVIRDIMAKQKLSMQDFLKNLAKEGNSLESVKKEIRMQMMRARLLRREIKSKVIVTDEEIGEYYNKNRQDYEGQETVRIKQLLLLIPSNADKTAIDKVKNEAMQLHKRVMGGESFDLLIIKYSQGPAAAQGGDVGYVGKGTIIPEVEKVAFNIPLGQVSEVIESSVGFHIIQVVDKKGAGLKPIVAVREEIRTKLEDEKLDKKYEEWIASVRTKSHIEVKM</sequence>
<dbReference type="AlphaFoldDB" id="A0A0W8FMZ1"/>
<dbReference type="SUPFAM" id="SSF109998">
    <property type="entry name" value="Triger factor/SurA peptide-binding domain-like"/>
    <property type="match status" value="1"/>
</dbReference>
<evidence type="ECO:0000259" key="6">
    <source>
        <dbReference type="PROSITE" id="PS50198"/>
    </source>
</evidence>
<keyword evidence="2" id="KW-0574">Periplasm</keyword>
<dbReference type="PANTHER" id="PTHR47637">
    <property type="entry name" value="CHAPERONE SURA"/>
    <property type="match status" value="1"/>
</dbReference>
<name>A0A0W8FMZ1_9ZZZZ</name>
<accession>A0A0W8FMZ1</accession>
<comment type="caution">
    <text evidence="7">The sequence shown here is derived from an EMBL/GenBank/DDBJ whole genome shotgun (WGS) entry which is preliminary data.</text>
</comment>
<dbReference type="EMBL" id="LNQE01000980">
    <property type="protein sequence ID" value="KUG22185.1"/>
    <property type="molecule type" value="Genomic_DNA"/>
</dbReference>
<dbReference type="Pfam" id="PF00639">
    <property type="entry name" value="Rotamase"/>
    <property type="match status" value="1"/>
</dbReference>
<gene>
    <name evidence="7" type="ORF">ASZ90_008037</name>
</gene>
<reference evidence="7" key="1">
    <citation type="journal article" date="2015" name="Proc. Natl. Acad. Sci. U.S.A.">
        <title>Networks of energetic and metabolic interactions define dynamics in microbial communities.</title>
        <authorList>
            <person name="Embree M."/>
            <person name="Liu J.K."/>
            <person name="Al-Bassam M.M."/>
            <person name="Zengler K."/>
        </authorList>
    </citation>
    <scope>NUCLEOTIDE SEQUENCE</scope>
</reference>
<keyword evidence="3" id="KW-0697">Rotamase</keyword>
<evidence type="ECO:0000313" key="7">
    <source>
        <dbReference type="EMBL" id="KUG22185.1"/>
    </source>
</evidence>
<dbReference type="Pfam" id="PF09312">
    <property type="entry name" value="SurA_N"/>
    <property type="match status" value="1"/>
</dbReference>
<organism evidence="7">
    <name type="scientific">hydrocarbon metagenome</name>
    <dbReference type="NCBI Taxonomy" id="938273"/>
    <lineage>
        <taxon>unclassified sequences</taxon>
        <taxon>metagenomes</taxon>
        <taxon>ecological metagenomes</taxon>
    </lineage>
</organism>
<dbReference type="SUPFAM" id="SSF54534">
    <property type="entry name" value="FKBP-like"/>
    <property type="match status" value="1"/>
</dbReference>
<dbReference type="InterPro" id="IPR027304">
    <property type="entry name" value="Trigger_fact/SurA_dom_sf"/>
</dbReference>
<dbReference type="GO" id="GO:0003755">
    <property type="term" value="F:peptidyl-prolyl cis-trans isomerase activity"/>
    <property type="evidence" value="ECO:0007669"/>
    <property type="project" value="UniProtKB-KW"/>
</dbReference>
<dbReference type="InterPro" id="IPR050280">
    <property type="entry name" value="OMP_Chaperone_SurA"/>
</dbReference>
<evidence type="ECO:0000256" key="3">
    <source>
        <dbReference type="ARBA" id="ARBA00023110"/>
    </source>
</evidence>
<protein>
    <submittedName>
        <fullName evidence="7">Survival protein sura (Peptidyl-prolyl cis-trans isomerase sura)</fullName>
        <ecNumber evidence="7">5.2.1.8</ecNumber>
    </submittedName>
</protein>
<dbReference type="InterPro" id="IPR015391">
    <property type="entry name" value="SurA_N"/>
</dbReference>
<dbReference type="PROSITE" id="PS50198">
    <property type="entry name" value="PPIC_PPIASE_2"/>
    <property type="match status" value="1"/>
</dbReference>
<proteinExistence type="predicted"/>
<keyword evidence="4" id="KW-0143">Chaperone</keyword>
<evidence type="ECO:0000256" key="4">
    <source>
        <dbReference type="ARBA" id="ARBA00023186"/>
    </source>
</evidence>
<dbReference type="InterPro" id="IPR000297">
    <property type="entry name" value="PPIase_PpiC"/>
</dbReference>
<evidence type="ECO:0000256" key="1">
    <source>
        <dbReference type="ARBA" id="ARBA00022729"/>
    </source>
</evidence>
<dbReference type="PANTHER" id="PTHR47637:SF1">
    <property type="entry name" value="CHAPERONE SURA"/>
    <property type="match status" value="1"/>
</dbReference>
<dbReference type="Gene3D" id="1.10.4030.10">
    <property type="entry name" value="Porin chaperone SurA, peptide-binding domain"/>
    <property type="match status" value="1"/>
</dbReference>
<dbReference type="InterPro" id="IPR046357">
    <property type="entry name" value="PPIase_dom_sf"/>
</dbReference>
<keyword evidence="5 7" id="KW-0413">Isomerase</keyword>
<dbReference type="Gene3D" id="3.10.50.40">
    <property type="match status" value="1"/>
</dbReference>
<dbReference type="EC" id="5.2.1.8" evidence="7"/>
<evidence type="ECO:0000256" key="2">
    <source>
        <dbReference type="ARBA" id="ARBA00022764"/>
    </source>
</evidence>